<reference evidence="2 3" key="2">
    <citation type="journal article" date="2016" name="Int. J. Syst. Evol. Microbiol.">
        <title>Flavisolibacter tropicus sp. nov., isolated from tropical soil.</title>
        <authorList>
            <person name="Lee J.J."/>
            <person name="Kang M.S."/>
            <person name="Kim G.S."/>
            <person name="Lee C.S."/>
            <person name="Lim S."/>
            <person name="Lee J."/>
            <person name="Roh S.H."/>
            <person name="Kang H."/>
            <person name="Ha J.M."/>
            <person name="Bae S."/>
            <person name="Jung H.Y."/>
            <person name="Kim M.K."/>
        </authorList>
    </citation>
    <scope>NUCLEOTIDE SEQUENCE [LARGE SCALE GENOMIC DNA]</scope>
    <source>
        <strain evidence="2 3">LCS9</strain>
    </source>
</reference>
<name>A0A172TYF8_9BACT</name>
<feature type="chain" id="PRO_5008001398" description="Carboxypeptidase-like regulatory domain-containing protein" evidence="1">
    <location>
        <begin position="21"/>
        <end position="357"/>
    </location>
</feature>
<dbReference type="InterPro" id="IPR008969">
    <property type="entry name" value="CarboxyPept-like_regulatory"/>
</dbReference>
<dbReference type="EMBL" id="CP011390">
    <property type="protein sequence ID" value="ANE51998.1"/>
    <property type="molecule type" value="Genomic_DNA"/>
</dbReference>
<evidence type="ECO:0000313" key="3">
    <source>
        <dbReference type="Proteomes" id="UP000077177"/>
    </source>
</evidence>
<keyword evidence="1" id="KW-0732">Signal</keyword>
<dbReference type="KEGG" id="fla:SY85_17345"/>
<dbReference type="Proteomes" id="UP000077177">
    <property type="component" value="Chromosome"/>
</dbReference>
<evidence type="ECO:0000313" key="2">
    <source>
        <dbReference type="EMBL" id="ANE51998.1"/>
    </source>
</evidence>
<reference evidence="3" key="1">
    <citation type="submission" date="2015-01" db="EMBL/GenBank/DDBJ databases">
        <title>Flavisolibacter sp./LCS9/ whole genome sequencing.</title>
        <authorList>
            <person name="Kim M.K."/>
            <person name="Srinivasan S."/>
            <person name="Lee J.-J."/>
        </authorList>
    </citation>
    <scope>NUCLEOTIDE SEQUENCE [LARGE SCALE GENOMIC DNA]</scope>
    <source>
        <strain evidence="3">LCS9</strain>
    </source>
</reference>
<proteinExistence type="predicted"/>
<evidence type="ECO:0000256" key="1">
    <source>
        <dbReference type="SAM" id="SignalP"/>
    </source>
</evidence>
<keyword evidence="3" id="KW-1185">Reference proteome</keyword>
<dbReference type="RefSeq" id="WP_066406139.1">
    <property type="nucleotide sequence ID" value="NZ_CP011390.1"/>
</dbReference>
<sequence>MQKQLLSTAAALLFTIVAFAQSTITGRVLDSETKQPLEGASVFAQNTTIGAVTKADGSFKLSISRGGYELVISFTGYNSERITVDASADKNFDIELKKEDKSLGEVVIKSTSEVADGWEKYGSFFIQHFIGTTPNAAQTVLQNPEALKFFYYKRTDRLKVMATEPLRITNNALGYTLQYTLDSFVYHYKTDVNTYRGNCFYLPMEGDSAQQKAWEATRLATYKGSRLHFLHAYYDSTIKQEGFTIDMLSQNDPNKFNRLANPYDTSFYLVDDSTGDIEMWYPNRISVTYTKVKPEQEYLQQMKLPLDVPVQISYVDLKDAILIKENGYFLDQRSWINQGYWSWKNLADQLPYDYKPK</sequence>
<dbReference type="Gene3D" id="2.60.40.1120">
    <property type="entry name" value="Carboxypeptidase-like, regulatory domain"/>
    <property type="match status" value="1"/>
</dbReference>
<evidence type="ECO:0008006" key="4">
    <source>
        <dbReference type="Google" id="ProtNLM"/>
    </source>
</evidence>
<gene>
    <name evidence="2" type="ORF">SY85_17345</name>
</gene>
<organism evidence="2 3">
    <name type="scientific">Flavisolibacter tropicus</name>
    <dbReference type="NCBI Taxonomy" id="1492898"/>
    <lineage>
        <taxon>Bacteria</taxon>
        <taxon>Pseudomonadati</taxon>
        <taxon>Bacteroidota</taxon>
        <taxon>Chitinophagia</taxon>
        <taxon>Chitinophagales</taxon>
        <taxon>Chitinophagaceae</taxon>
        <taxon>Flavisolibacter</taxon>
    </lineage>
</organism>
<dbReference type="STRING" id="1492898.SY85_17345"/>
<dbReference type="PATRIC" id="fig|1492898.3.peg.3773"/>
<dbReference type="SUPFAM" id="SSF49464">
    <property type="entry name" value="Carboxypeptidase regulatory domain-like"/>
    <property type="match status" value="1"/>
</dbReference>
<dbReference type="Pfam" id="PF13715">
    <property type="entry name" value="CarbopepD_reg_2"/>
    <property type="match status" value="1"/>
</dbReference>
<dbReference type="OrthoDB" id="1223654at2"/>
<dbReference type="AlphaFoldDB" id="A0A172TYF8"/>
<accession>A0A172TYF8</accession>
<feature type="signal peptide" evidence="1">
    <location>
        <begin position="1"/>
        <end position="20"/>
    </location>
</feature>
<protein>
    <recommendedName>
        <fullName evidence="4">Carboxypeptidase-like regulatory domain-containing protein</fullName>
    </recommendedName>
</protein>